<feature type="transmembrane region" description="Helical" evidence="1">
    <location>
        <begin position="35"/>
        <end position="57"/>
    </location>
</feature>
<evidence type="ECO:0000256" key="1">
    <source>
        <dbReference type="SAM" id="Phobius"/>
    </source>
</evidence>
<dbReference type="EMBL" id="RSFW01000029">
    <property type="protein sequence ID" value="RSD23029.1"/>
    <property type="molecule type" value="Genomic_DNA"/>
</dbReference>
<evidence type="ECO:0000313" key="3">
    <source>
        <dbReference type="Proteomes" id="UP000279911"/>
    </source>
</evidence>
<protein>
    <submittedName>
        <fullName evidence="2">Amino acid transporter</fullName>
    </submittedName>
</protein>
<keyword evidence="1" id="KW-1133">Transmembrane helix</keyword>
<organism evidence="2 3">
    <name type="scientific">Mesobacillus subterraneus</name>
    <dbReference type="NCBI Taxonomy" id="285983"/>
    <lineage>
        <taxon>Bacteria</taxon>
        <taxon>Bacillati</taxon>
        <taxon>Bacillota</taxon>
        <taxon>Bacilli</taxon>
        <taxon>Bacillales</taxon>
        <taxon>Bacillaceae</taxon>
        <taxon>Mesobacillus</taxon>
    </lineage>
</organism>
<gene>
    <name evidence="2" type="ORF">EJA10_20700</name>
</gene>
<evidence type="ECO:0000313" key="2">
    <source>
        <dbReference type="EMBL" id="RSD23029.1"/>
    </source>
</evidence>
<dbReference type="RefSeq" id="WP_125481942.1">
    <property type="nucleotide sequence ID" value="NZ_RSFW01000029.1"/>
</dbReference>
<proteinExistence type="predicted"/>
<keyword evidence="1" id="KW-0812">Transmembrane</keyword>
<dbReference type="AlphaFoldDB" id="A0A3R9E4T8"/>
<reference evidence="3" key="1">
    <citation type="submission" date="2018-12" db="EMBL/GenBank/DDBJ databases">
        <title>Bacillus chawlae sp. nov., Bacillus glennii sp. nov., and Bacillus saganii sp. nov. Isolated from the Vehicle Assembly Building at Kennedy Space Center where the Viking Spacecraft were Assembled.</title>
        <authorList>
            <person name="Seuylemezian A."/>
            <person name="Vaishampayan P."/>
        </authorList>
    </citation>
    <scope>NUCLEOTIDE SEQUENCE [LARGE SCALE GENOMIC DNA]</scope>
    <source>
        <strain evidence="3">DSM 13966</strain>
    </source>
</reference>
<sequence>MADKKPINDAMEHMNQIEGFPADVDMKKLPKPLRYFGYVMFSFFSLTILFMIIMKLLS</sequence>
<comment type="caution">
    <text evidence="2">The sequence shown here is derived from an EMBL/GenBank/DDBJ whole genome shotgun (WGS) entry which is preliminary data.</text>
</comment>
<dbReference type="OrthoDB" id="2456645at2"/>
<name>A0A3R9E4T8_9BACI</name>
<keyword evidence="1" id="KW-0472">Membrane</keyword>
<dbReference type="Proteomes" id="UP000279911">
    <property type="component" value="Unassembled WGS sequence"/>
</dbReference>
<accession>A0A3R9E4T8</accession>